<organism evidence="6 7">
    <name type="scientific">Piscinibacter koreensis</name>
    <dbReference type="NCBI Taxonomy" id="2742824"/>
    <lineage>
        <taxon>Bacteria</taxon>
        <taxon>Pseudomonadati</taxon>
        <taxon>Pseudomonadota</taxon>
        <taxon>Betaproteobacteria</taxon>
        <taxon>Burkholderiales</taxon>
        <taxon>Sphaerotilaceae</taxon>
        <taxon>Piscinibacter</taxon>
    </lineage>
</organism>
<keyword evidence="7" id="KW-1185">Reference proteome</keyword>
<gene>
    <name evidence="6" type="ORF">HQN59_02975</name>
</gene>
<dbReference type="Proteomes" id="UP000529637">
    <property type="component" value="Unassembled WGS sequence"/>
</dbReference>
<comment type="caution">
    <text evidence="6">The sequence shown here is derived from an EMBL/GenBank/DDBJ whole genome shotgun (WGS) entry which is preliminary data.</text>
</comment>
<dbReference type="EMBL" id="JABWMJ010000001">
    <property type="protein sequence ID" value="NUZ04716.1"/>
    <property type="molecule type" value="Genomic_DNA"/>
</dbReference>
<comment type="subcellular location">
    <subcellularLocation>
        <location evidence="1">Membrane</location>
        <topology evidence="1">Multi-pass membrane protein</topology>
    </subcellularLocation>
</comment>
<dbReference type="RefSeq" id="WP_176065866.1">
    <property type="nucleotide sequence ID" value="NZ_JABWMJ010000001.1"/>
</dbReference>
<evidence type="ECO:0000256" key="1">
    <source>
        <dbReference type="ARBA" id="ARBA00004141"/>
    </source>
</evidence>
<dbReference type="AlphaFoldDB" id="A0A7Y6TV95"/>
<accession>A0A7Y6TV95</accession>
<feature type="transmembrane region" description="Helical" evidence="5">
    <location>
        <begin position="46"/>
        <end position="66"/>
    </location>
</feature>
<evidence type="ECO:0000256" key="5">
    <source>
        <dbReference type="SAM" id="Phobius"/>
    </source>
</evidence>
<dbReference type="Pfam" id="PF05128">
    <property type="entry name" value="DUF697"/>
    <property type="match status" value="1"/>
</dbReference>
<evidence type="ECO:0000256" key="4">
    <source>
        <dbReference type="ARBA" id="ARBA00023136"/>
    </source>
</evidence>
<keyword evidence="4 5" id="KW-0472">Membrane</keyword>
<evidence type="ECO:0000256" key="2">
    <source>
        <dbReference type="ARBA" id="ARBA00022692"/>
    </source>
</evidence>
<evidence type="ECO:0000313" key="7">
    <source>
        <dbReference type="Proteomes" id="UP000529637"/>
    </source>
</evidence>
<evidence type="ECO:0000256" key="3">
    <source>
        <dbReference type="ARBA" id="ARBA00022989"/>
    </source>
</evidence>
<keyword evidence="2 5" id="KW-0812">Transmembrane</keyword>
<name>A0A7Y6TV95_9BURK</name>
<evidence type="ECO:0000313" key="6">
    <source>
        <dbReference type="EMBL" id="NUZ04716.1"/>
    </source>
</evidence>
<dbReference type="GO" id="GO:0016020">
    <property type="term" value="C:membrane"/>
    <property type="evidence" value="ECO:0007669"/>
    <property type="project" value="UniProtKB-SubCell"/>
</dbReference>
<sequence length="377" mass="38274">MSKVLKSAVTALAVLVLFYAVASVLGTLSLLADAADRAAPGAGTVVFWSLLAVFALLAATPVWLYLRLPKPLAPPASTDEPAYSAYLAALAQRLGANRELAGTPVTEPAHIEAALQVLDRAADRATLQAASATFVSTALMQNGRLDGLIVLATQFRLVWRIAGLYYVRPSPRQALYVYSNVGAAVLLSTSIDDVDFSELASPIVAGVAPALAASVPGLGGVSRLLVNSLANGAANAFLTLRVGMLTKHYCAALVRPEPVAVRRTASIAALALLGNVTRDGGARVSKAILQAAGSSLGGAANAAAQGARNVGARAGQAARAAADAVSNVTDQVVGAAGSMVSATARAGQRLVGRGEAAAEFPAVAAENAVVPPDRARR</sequence>
<reference evidence="6 7" key="1">
    <citation type="submission" date="2020-06" db="EMBL/GenBank/DDBJ databases">
        <title>Schlegella sp. ID0723 isolated from air conditioner.</title>
        <authorList>
            <person name="Kim D.Y."/>
            <person name="Kim D.-U."/>
        </authorList>
    </citation>
    <scope>NUCLEOTIDE SEQUENCE [LARGE SCALE GENOMIC DNA]</scope>
    <source>
        <strain evidence="6 7">ID0723</strain>
    </source>
</reference>
<dbReference type="InterPro" id="IPR021147">
    <property type="entry name" value="DUF697"/>
</dbReference>
<keyword evidence="3 5" id="KW-1133">Transmembrane helix</keyword>
<proteinExistence type="predicted"/>
<protein>
    <submittedName>
        <fullName evidence="6">DUF697 domain-containing protein</fullName>
    </submittedName>
</protein>